<evidence type="ECO:0000259" key="3">
    <source>
        <dbReference type="Pfam" id="PF00561"/>
    </source>
</evidence>
<dbReference type="GO" id="GO:0016787">
    <property type="term" value="F:hydrolase activity"/>
    <property type="evidence" value="ECO:0007669"/>
    <property type="project" value="UniProtKB-KW"/>
</dbReference>
<accession>A0A7X5ANK2</accession>
<dbReference type="Proteomes" id="UP000487929">
    <property type="component" value="Unassembled WGS sequence"/>
</dbReference>
<name>A0A7X5ANK2_9GAMM</name>
<dbReference type="PANTHER" id="PTHR43798:SF14">
    <property type="entry name" value="SERINE HYDROLASE-LIKE PROTEIN DDB_G0286239"/>
    <property type="match status" value="1"/>
</dbReference>
<organism evidence="4 5">
    <name type="scientific">Halomonas alimentaria</name>
    <dbReference type="NCBI Taxonomy" id="147248"/>
    <lineage>
        <taxon>Bacteria</taxon>
        <taxon>Pseudomonadati</taxon>
        <taxon>Pseudomonadota</taxon>
        <taxon>Gammaproteobacteria</taxon>
        <taxon>Oceanospirillales</taxon>
        <taxon>Halomonadaceae</taxon>
        <taxon>Halomonas</taxon>
    </lineage>
</organism>
<evidence type="ECO:0000256" key="1">
    <source>
        <dbReference type="ARBA" id="ARBA00008645"/>
    </source>
</evidence>
<comment type="caution">
    <text evidence="4">The sequence shown here is derived from an EMBL/GenBank/DDBJ whole genome shotgun (WGS) entry which is preliminary data.</text>
</comment>
<dbReference type="EMBL" id="WUTT01000001">
    <property type="protein sequence ID" value="NAW34190.1"/>
    <property type="molecule type" value="Genomic_DNA"/>
</dbReference>
<dbReference type="GO" id="GO:0016020">
    <property type="term" value="C:membrane"/>
    <property type="evidence" value="ECO:0007669"/>
    <property type="project" value="TreeGrafter"/>
</dbReference>
<feature type="domain" description="AB hydrolase-1" evidence="3">
    <location>
        <begin position="28"/>
        <end position="135"/>
    </location>
</feature>
<evidence type="ECO:0000256" key="2">
    <source>
        <dbReference type="ARBA" id="ARBA00022801"/>
    </source>
</evidence>
<comment type="similarity">
    <text evidence="1">Belongs to the AB hydrolase superfamily.</text>
</comment>
<dbReference type="OrthoDB" id="149912at2"/>
<dbReference type="PANTHER" id="PTHR43798">
    <property type="entry name" value="MONOACYLGLYCEROL LIPASE"/>
    <property type="match status" value="1"/>
</dbReference>
<evidence type="ECO:0000313" key="4">
    <source>
        <dbReference type="EMBL" id="NAW34190.1"/>
    </source>
</evidence>
<dbReference type="PRINTS" id="PR00111">
    <property type="entry name" value="ABHYDROLASE"/>
</dbReference>
<dbReference type="InterPro" id="IPR000073">
    <property type="entry name" value="AB_hydrolase_1"/>
</dbReference>
<sequence length="298" mass="31003">MSAPQALRLAGGRLAGLAWGEEGAPPWLALHGWLDNAASFSRLAPLLAERLGVRVVAIDFAGHGQSHHSPGDYAIWDYCDDVLDAADELGLETVTLLAHSMGAGVACLTAAALPERVARLALIDGLGSVTTPAGEAPRQLRRGLLGHRRPPSGGASYADQEEAVAARVKGGATPVDAGTIRPVVARNLGALPDGRLGWRTDPHLVRPSPVRLTPEQVVAFLAEIECAVLLVEGETGILGEKEAARVARSALSGLERRVLPGGHHLHLEPDAVAAVADAIGAWASRDAGRSEKRGEAGE</sequence>
<proteinExistence type="inferred from homology"/>
<dbReference type="InterPro" id="IPR029058">
    <property type="entry name" value="AB_hydrolase_fold"/>
</dbReference>
<reference evidence="4 5" key="1">
    <citation type="submission" date="2019-12" db="EMBL/GenBank/DDBJ databases">
        <title>Draft genome sequencing of Halomonas alimentaria DSM 15356.</title>
        <authorList>
            <person name="Pandiyan K."/>
            <person name="Kushwaha P."/>
            <person name="Gowdham M."/>
            <person name="Chakdar H."/>
            <person name="Singh A."/>
            <person name="Kumar M."/>
            <person name="Saxena A.K."/>
        </authorList>
    </citation>
    <scope>NUCLEOTIDE SEQUENCE [LARGE SCALE GENOMIC DNA]</scope>
    <source>
        <strain evidence="4 5">DSM 15356</strain>
    </source>
</reference>
<dbReference type="SUPFAM" id="SSF53474">
    <property type="entry name" value="alpha/beta-Hydrolases"/>
    <property type="match status" value="1"/>
</dbReference>
<dbReference type="Gene3D" id="3.40.50.1820">
    <property type="entry name" value="alpha/beta hydrolase"/>
    <property type="match status" value="1"/>
</dbReference>
<dbReference type="RefSeq" id="WP_161431495.1">
    <property type="nucleotide sequence ID" value="NZ_WUTT01000001.1"/>
</dbReference>
<gene>
    <name evidence="4" type="ORF">GRB96_07145</name>
</gene>
<dbReference type="InterPro" id="IPR050266">
    <property type="entry name" value="AB_hydrolase_sf"/>
</dbReference>
<keyword evidence="2 4" id="KW-0378">Hydrolase</keyword>
<dbReference type="AlphaFoldDB" id="A0A7X5ANK2"/>
<evidence type="ECO:0000313" key="5">
    <source>
        <dbReference type="Proteomes" id="UP000487929"/>
    </source>
</evidence>
<keyword evidence="5" id="KW-1185">Reference proteome</keyword>
<dbReference type="Pfam" id="PF00561">
    <property type="entry name" value="Abhydrolase_1"/>
    <property type="match status" value="1"/>
</dbReference>
<protein>
    <submittedName>
        <fullName evidence="4">Alpha/beta fold hydrolase</fullName>
    </submittedName>
</protein>